<dbReference type="GO" id="GO:0003700">
    <property type="term" value="F:DNA-binding transcription factor activity"/>
    <property type="evidence" value="ECO:0007669"/>
    <property type="project" value="TreeGrafter"/>
</dbReference>
<evidence type="ECO:0000313" key="7">
    <source>
        <dbReference type="EnsemblPlants" id="Kaladp0033s0213.1.v1.1"/>
    </source>
</evidence>
<comment type="subcellular location">
    <subcellularLocation>
        <location evidence="1">Nucleus</location>
    </subcellularLocation>
</comment>
<dbReference type="PANTHER" id="PTHR12565:SF184">
    <property type="entry name" value="BHLH TRANSCRIPTION FACTOR"/>
    <property type="match status" value="1"/>
</dbReference>
<organism evidence="7 8">
    <name type="scientific">Kalanchoe fedtschenkoi</name>
    <name type="common">Lavender scallops</name>
    <name type="synonym">South American air plant</name>
    <dbReference type="NCBI Taxonomy" id="63787"/>
    <lineage>
        <taxon>Eukaryota</taxon>
        <taxon>Viridiplantae</taxon>
        <taxon>Streptophyta</taxon>
        <taxon>Embryophyta</taxon>
        <taxon>Tracheophyta</taxon>
        <taxon>Spermatophyta</taxon>
        <taxon>Magnoliopsida</taxon>
        <taxon>eudicotyledons</taxon>
        <taxon>Gunneridae</taxon>
        <taxon>Pentapetalae</taxon>
        <taxon>Saxifragales</taxon>
        <taxon>Crassulaceae</taxon>
        <taxon>Kalanchoe</taxon>
    </lineage>
</organism>
<dbReference type="CDD" id="cd18919">
    <property type="entry name" value="bHLH_AtBPE_like"/>
    <property type="match status" value="1"/>
</dbReference>
<dbReference type="InterPro" id="IPR011598">
    <property type="entry name" value="bHLH_dom"/>
</dbReference>
<keyword evidence="3" id="KW-0804">Transcription</keyword>
<evidence type="ECO:0000256" key="1">
    <source>
        <dbReference type="ARBA" id="ARBA00004123"/>
    </source>
</evidence>
<reference evidence="7" key="1">
    <citation type="submission" date="2021-01" db="UniProtKB">
        <authorList>
            <consortium name="EnsemblPlants"/>
        </authorList>
    </citation>
    <scope>IDENTIFICATION</scope>
</reference>
<proteinExistence type="predicted"/>
<evidence type="ECO:0000256" key="2">
    <source>
        <dbReference type="ARBA" id="ARBA00023015"/>
    </source>
</evidence>
<evidence type="ECO:0000259" key="6">
    <source>
        <dbReference type="PROSITE" id="PS50888"/>
    </source>
</evidence>
<dbReference type="FunFam" id="4.10.280.10:FF:000002">
    <property type="entry name" value="Basic helix-loop-helix transcription factor"/>
    <property type="match status" value="1"/>
</dbReference>
<keyword evidence="4" id="KW-0539">Nucleus</keyword>
<dbReference type="EnsemblPlants" id="Kaladp0033s0213.1.v1.1">
    <property type="protein sequence ID" value="Kaladp0033s0213.1.v1.1"/>
    <property type="gene ID" value="Kaladp0033s0213.v1.1"/>
</dbReference>
<dbReference type="Gramene" id="Kaladp0033s0213.1.v1.1">
    <property type="protein sequence ID" value="Kaladp0033s0213.1.v1.1"/>
    <property type="gene ID" value="Kaladp0033s0213.v1.1"/>
</dbReference>
<dbReference type="PANTHER" id="PTHR12565">
    <property type="entry name" value="STEROL REGULATORY ELEMENT-BINDING PROTEIN"/>
    <property type="match status" value="1"/>
</dbReference>
<evidence type="ECO:0000256" key="3">
    <source>
        <dbReference type="ARBA" id="ARBA00023163"/>
    </source>
</evidence>
<dbReference type="InterPro" id="IPR036638">
    <property type="entry name" value="HLH_DNA-bd_sf"/>
</dbReference>
<feature type="region of interest" description="Disordered" evidence="5">
    <location>
        <begin position="359"/>
        <end position="385"/>
    </location>
</feature>
<sequence>MTSDCFGSSRNLSKSGSEMTVFERQQSQMKFLQQQHRSSASETKYSDQVQKIQASLEPQNLTKVESGLLSPMMTTDPCLGWPELGHLSMPKRMLHSSSDYVHDQYTQEMSTLTTALSTGVPYRTAMLEKEGDDSVVKESPKIRETDQWLTPKFAAESIANEERIEKCIAEEDLNITLQSVPKKGRTSIGTSKENPNTSEVTKPEYIHVRARRGQATDSHSLAERVRREKISQRMRFLQDLVPGCNKITGKAGMLDEIINYVQALQRQVEFLSMKLAAVTAAQDYCNDPALSYHIVSMPDAPSNACLPFNQLKASNVSAAAMTIAPASGHNSLLATAGFAALTTWDADFQAAPGIEFHQRRSTSFSSQPNEGDTSGMSTLSLCFDE</sequence>
<dbReference type="Pfam" id="PF00010">
    <property type="entry name" value="HLH"/>
    <property type="match status" value="1"/>
</dbReference>
<evidence type="ECO:0000256" key="5">
    <source>
        <dbReference type="SAM" id="MobiDB-lite"/>
    </source>
</evidence>
<evidence type="ECO:0000313" key="8">
    <source>
        <dbReference type="Proteomes" id="UP000594263"/>
    </source>
</evidence>
<dbReference type="GO" id="GO:0005634">
    <property type="term" value="C:nucleus"/>
    <property type="evidence" value="ECO:0007669"/>
    <property type="project" value="UniProtKB-SubCell"/>
</dbReference>
<feature type="compositionally biased region" description="Polar residues" evidence="5">
    <location>
        <begin position="361"/>
        <end position="385"/>
    </location>
</feature>
<accession>A0A7N0TE77</accession>
<dbReference type="GO" id="GO:0046983">
    <property type="term" value="F:protein dimerization activity"/>
    <property type="evidence" value="ECO:0007669"/>
    <property type="project" value="InterPro"/>
</dbReference>
<protein>
    <recommendedName>
        <fullName evidence="6">BHLH domain-containing protein</fullName>
    </recommendedName>
</protein>
<dbReference type="SUPFAM" id="SSF47459">
    <property type="entry name" value="HLH, helix-loop-helix DNA-binding domain"/>
    <property type="match status" value="1"/>
</dbReference>
<feature type="region of interest" description="Disordered" evidence="5">
    <location>
        <begin position="1"/>
        <end position="20"/>
    </location>
</feature>
<dbReference type="AlphaFoldDB" id="A0A7N0TE77"/>
<dbReference type="InterPro" id="IPR024097">
    <property type="entry name" value="bHLH_ZIP_TF"/>
</dbReference>
<feature type="region of interest" description="Disordered" evidence="5">
    <location>
        <begin position="27"/>
        <end position="50"/>
    </location>
</feature>
<dbReference type="SMART" id="SM00353">
    <property type="entry name" value="HLH"/>
    <property type="match status" value="1"/>
</dbReference>
<name>A0A7N0TE77_KALFE</name>
<keyword evidence="2" id="KW-0805">Transcription regulation</keyword>
<dbReference type="Proteomes" id="UP000594263">
    <property type="component" value="Unplaced"/>
</dbReference>
<dbReference type="PROSITE" id="PS50888">
    <property type="entry name" value="BHLH"/>
    <property type="match status" value="1"/>
</dbReference>
<keyword evidence="8" id="KW-1185">Reference proteome</keyword>
<dbReference type="Gene3D" id="4.10.280.10">
    <property type="entry name" value="Helix-loop-helix DNA-binding domain"/>
    <property type="match status" value="1"/>
</dbReference>
<feature type="domain" description="BHLH" evidence="6">
    <location>
        <begin position="214"/>
        <end position="264"/>
    </location>
</feature>
<evidence type="ECO:0000256" key="4">
    <source>
        <dbReference type="ARBA" id="ARBA00023242"/>
    </source>
</evidence>